<dbReference type="GO" id="GO:0008236">
    <property type="term" value="F:serine-type peptidase activity"/>
    <property type="evidence" value="ECO:0007669"/>
    <property type="project" value="InterPro"/>
</dbReference>
<dbReference type="SUPFAM" id="SSF53474">
    <property type="entry name" value="alpha/beta-Hydrolases"/>
    <property type="match status" value="1"/>
</dbReference>
<evidence type="ECO:0000259" key="1">
    <source>
        <dbReference type="Pfam" id="PF00326"/>
    </source>
</evidence>
<dbReference type="InterPro" id="IPR001375">
    <property type="entry name" value="Peptidase_S9_cat"/>
</dbReference>
<dbReference type="Proteomes" id="UP000254712">
    <property type="component" value="Unassembled WGS sequence"/>
</dbReference>
<gene>
    <name evidence="2" type="ORF">NCTC8261_06592</name>
</gene>
<dbReference type="Pfam" id="PF00326">
    <property type="entry name" value="Peptidase_S9"/>
    <property type="match status" value="1"/>
</dbReference>
<accession>A0A379X2I4</accession>
<dbReference type="EMBL" id="UGXT01000002">
    <property type="protein sequence ID" value="SUH40211.1"/>
    <property type="molecule type" value="Genomic_DNA"/>
</dbReference>
<dbReference type="AlphaFoldDB" id="A0A379X2I4"/>
<feature type="domain" description="Peptidase S9 prolyl oligopeptidase catalytic" evidence="1">
    <location>
        <begin position="49"/>
        <end position="117"/>
    </location>
</feature>
<evidence type="ECO:0000313" key="2">
    <source>
        <dbReference type="EMBL" id="SUH40211.1"/>
    </source>
</evidence>
<sequence>MRGQFNGVGLFYRACPDAFPAVIPQNSAQQAEFDNIIAPLREWEVTHQLERLADRPLLLWHGQEDDVVPAIETFRLQQALAAAKLDKHVTCLWAAGVRHRITPEALSATVAFFRQHLLNAEYAYTLGLQAVAKLADWHFCR</sequence>
<protein>
    <submittedName>
        <fullName evidence="2">YjfP protein</fullName>
    </submittedName>
</protein>
<name>A0A379X2I4_SALET</name>
<organism evidence="2 3">
    <name type="scientific">Salmonella enterica I</name>
    <dbReference type="NCBI Taxonomy" id="59201"/>
    <lineage>
        <taxon>Bacteria</taxon>
        <taxon>Pseudomonadati</taxon>
        <taxon>Pseudomonadota</taxon>
        <taxon>Gammaproteobacteria</taxon>
        <taxon>Enterobacterales</taxon>
        <taxon>Enterobacteriaceae</taxon>
        <taxon>Salmonella</taxon>
    </lineage>
</organism>
<reference evidence="2 3" key="1">
    <citation type="submission" date="2018-06" db="EMBL/GenBank/DDBJ databases">
        <authorList>
            <consortium name="Pathogen Informatics"/>
            <person name="Doyle S."/>
        </authorList>
    </citation>
    <scope>NUCLEOTIDE SEQUENCE [LARGE SCALE GENOMIC DNA]</scope>
    <source>
        <strain evidence="2 3">NCTC8261</strain>
    </source>
</reference>
<dbReference type="Gene3D" id="3.40.50.1820">
    <property type="entry name" value="alpha/beta hydrolase"/>
    <property type="match status" value="1"/>
</dbReference>
<evidence type="ECO:0000313" key="3">
    <source>
        <dbReference type="Proteomes" id="UP000254712"/>
    </source>
</evidence>
<proteinExistence type="predicted"/>
<dbReference type="GO" id="GO:0006508">
    <property type="term" value="P:proteolysis"/>
    <property type="evidence" value="ECO:0007669"/>
    <property type="project" value="InterPro"/>
</dbReference>
<dbReference type="InterPro" id="IPR029058">
    <property type="entry name" value="AB_hydrolase_fold"/>
</dbReference>